<dbReference type="InterPro" id="IPR044816">
    <property type="entry name" value="BURP"/>
</dbReference>
<dbReference type="AlphaFoldDB" id="A0A0E0P658"/>
<evidence type="ECO:0000259" key="2">
    <source>
        <dbReference type="PROSITE" id="PS51277"/>
    </source>
</evidence>
<dbReference type="PANTHER" id="PTHR31236:SF2">
    <property type="entry name" value="BURP DOMAIN PROTEIN RD22"/>
    <property type="match status" value="1"/>
</dbReference>
<dbReference type="Gramene" id="ORUFI04G05520.1">
    <property type="protein sequence ID" value="ORUFI04G05520.1"/>
    <property type="gene ID" value="ORUFI04G05520"/>
</dbReference>
<dbReference type="STRING" id="4529.A0A0E0P658"/>
<dbReference type="HOGENOM" id="CLU_011822_1_1_1"/>
<dbReference type="EnsemblPlants" id="ORUFI04G05520.1">
    <property type="protein sequence ID" value="ORUFI04G05520.1"/>
    <property type="gene ID" value="ORUFI04G05520"/>
</dbReference>
<dbReference type="OMA" id="VFLCHRT"/>
<name>A0A0E0P658_ORYRU</name>
<evidence type="ECO:0000313" key="4">
    <source>
        <dbReference type="Proteomes" id="UP000008022"/>
    </source>
</evidence>
<evidence type="ECO:0000313" key="3">
    <source>
        <dbReference type="EnsemblPlants" id="ORUFI04G05520.1"/>
    </source>
</evidence>
<protein>
    <recommendedName>
        <fullName evidence="2">BURP domain-containing protein</fullName>
    </recommendedName>
</protein>
<accession>A0A0E0P658</accession>
<dbReference type="InterPro" id="IPR004873">
    <property type="entry name" value="BURP_dom"/>
</dbReference>
<dbReference type="PANTHER" id="PTHR31236">
    <property type="entry name" value="BURP DOMAIN PROTEIN USPL1-LIKE"/>
    <property type="match status" value="1"/>
</dbReference>
<dbReference type="Pfam" id="PF03181">
    <property type="entry name" value="BURP"/>
    <property type="match status" value="1"/>
</dbReference>
<feature type="domain" description="BURP" evidence="2">
    <location>
        <begin position="115"/>
        <end position="329"/>
    </location>
</feature>
<dbReference type="SMART" id="SM01045">
    <property type="entry name" value="BURP"/>
    <property type="match status" value="1"/>
</dbReference>
<dbReference type="eggNOG" id="ENOG502QQHP">
    <property type="taxonomic scope" value="Eukaryota"/>
</dbReference>
<dbReference type="PROSITE" id="PS51277">
    <property type="entry name" value="BURP"/>
    <property type="match status" value="1"/>
</dbReference>
<reference evidence="4" key="1">
    <citation type="submission" date="2013-06" db="EMBL/GenBank/DDBJ databases">
        <authorList>
            <person name="Zhao Q."/>
        </authorList>
    </citation>
    <scope>NUCLEOTIDE SEQUENCE</scope>
    <source>
        <strain evidence="4">cv. W1943</strain>
    </source>
</reference>
<sequence length="330" mass="35796">MWHPKSALKLPRGGRRGDEDPQKKRNPLPQRPHVSAAQGGGSHAAMSPEQYWRSILPDSTPMPISISQLLGDGYPYSPAVGLPKRGDRVQIRYGPNIYGLAASQQFFKDPTMGLFFLETNLQSSKSIKLHFANMMAGTKFLPRGEADAVPFSSKDLQEILARFGVRPGSVDASVVKNTLLECELPANKGEKKACATSLESMVDFVASSLGTRDIKAASTFLVGKDGDTPAQEYTVTGARRMPETGQLIACHPESYPYAVFMCHLTEATRAYKASLVGKDGAAVEAVAVCHTDTAEWNPKHAAFQVLGVKPGTVPVCHFVQPDVVVWTRRG</sequence>
<dbReference type="Proteomes" id="UP000008022">
    <property type="component" value="Unassembled WGS sequence"/>
</dbReference>
<proteinExistence type="predicted"/>
<reference evidence="3" key="2">
    <citation type="submission" date="2015-06" db="UniProtKB">
        <authorList>
            <consortium name="EnsemblPlants"/>
        </authorList>
    </citation>
    <scope>IDENTIFICATION</scope>
</reference>
<organism evidence="3 4">
    <name type="scientific">Oryza rufipogon</name>
    <name type="common">Brownbeard rice</name>
    <name type="synonym">Asian wild rice</name>
    <dbReference type="NCBI Taxonomy" id="4529"/>
    <lineage>
        <taxon>Eukaryota</taxon>
        <taxon>Viridiplantae</taxon>
        <taxon>Streptophyta</taxon>
        <taxon>Embryophyta</taxon>
        <taxon>Tracheophyta</taxon>
        <taxon>Spermatophyta</taxon>
        <taxon>Magnoliopsida</taxon>
        <taxon>Liliopsida</taxon>
        <taxon>Poales</taxon>
        <taxon>Poaceae</taxon>
        <taxon>BOP clade</taxon>
        <taxon>Oryzoideae</taxon>
        <taxon>Oryzeae</taxon>
        <taxon>Oryzinae</taxon>
        <taxon>Oryza</taxon>
    </lineage>
</organism>
<feature type="region of interest" description="Disordered" evidence="1">
    <location>
        <begin position="1"/>
        <end position="45"/>
    </location>
</feature>
<keyword evidence="4" id="KW-1185">Reference proteome</keyword>
<evidence type="ECO:0000256" key="1">
    <source>
        <dbReference type="SAM" id="MobiDB-lite"/>
    </source>
</evidence>